<comment type="caution">
    <text evidence="2">The sequence shown here is derived from an EMBL/GenBank/DDBJ whole genome shotgun (WGS) entry which is preliminary data.</text>
</comment>
<keyword evidence="1" id="KW-1133">Transmembrane helix</keyword>
<dbReference type="EMBL" id="BNAI01000003">
    <property type="protein sequence ID" value="GHF18759.1"/>
    <property type="molecule type" value="Genomic_DNA"/>
</dbReference>
<reference evidence="2" key="1">
    <citation type="journal article" date="2014" name="Int. J. Syst. Evol. Microbiol.">
        <title>Complete genome sequence of Corynebacterium casei LMG S-19264T (=DSM 44701T), isolated from a smear-ripened cheese.</title>
        <authorList>
            <consortium name="US DOE Joint Genome Institute (JGI-PGF)"/>
            <person name="Walter F."/>
            <person name="Albersmeier A."/>
            <person name="Kalinowski J."/>
            <person name="Ruckert C."/>
        </authorList>
    </citation>
    <scope>NUCLEOTIDE SEQUENCE</scope>
    <source>
        <strain evidence="2">CGMCC 1.16548</strain>
    </source>
</reference>
<reference evidence="2" key="2">
    <citation type="submission" date="2020-09" db="EMBL/GenBank/DDBJ databases">
        <authorList>
            <person name="Sun Q."/>
            <person name="Zhou Y."/>
        </authorList>
    </citation>
    <scope>NUCLEOTIDE SEQUENCE</scope>
    <source>
        <strain evidence="2">CGMCC 1.16548</strain>
    </source>
</reference>
<dbReference type="RefSeq" id="WP_191283303.1">
    <property type="nucleotide sequence ID" value="NZ_BNAI01000003.1"/>
</dbReference>
<keyword evidence="1" id="KW-0472">Membrane</keyword>
<feature type="transmembrane region" description="Helical" evidence="1">
    <location>
        <begin position="25"/>
        <end position="50"/>
    </location>
</feature>
<evidence type="ECO:0000313" key="3">
    <source>
        <dbReference type="Proteomes" id="UP000617531"/>
    </source>
</evidence>
<feature type="transmembrane region" description="Helical" evidence="1">
    <location>
        <begin position="56"/>
        <end position="76"/>
    </location>
</feature>
<dbReference type="PANTHER" id="PTHR43471">
    <property type="entry name" value="ABC TRANSPORTER PERMEASE"/>
    <property type="match status" value="1"/>
</dbReference>
<dbReference type="AlphaFoldDB" id="A0A8J3M0W6"/>
<protein>
    <submittedName>
        <fullName evidence="2">ABC transporter permease</fullName>
    </submittedName>
</protein>
<sequence length="360" mass="37988">MTAALTGIWTIASIELRQRVRGSAWYVLLGVFVALTLIVTIGATLALSYAPEPGSALYSIVVYFVLLLATLVTPALSGNAINGDRDAGTLATTQVTLVSTTQIVLGKFLAAWLSSLAFLVAAVPFIAYSFVLSEVPPLTVATSLGVLVIELAVVSAVGVGLSGLLRRPLFSVVVTYLVVALLSVGTLIAFGIAGTAIQSPVTATNRGIDWAQYEGDEVEYDPQTGLPRGAECTLVSTYEYNAPRFDYVWWLLAANPYVVVADAAPTAYDANDYPVDVFGWIKAGVRGVQQAPDLTPLWDECDPESWNGQGPSTRDLIENSTPSWFVGLAIHVVLGGALLVGAVGATRTPARRLSPGSRIA</sequence>
<feature type="transmembrane region" description="Helical" evidence="1">
    <location>
        <begin position="324"/>
        <end position="345"/>
    </location>
</feature>
<name>A0A8J3M0W6_9MICO</name>
<keyword evidence="1" id="KW-0812">Transmembrane</keyword>
<feature type="transmembrane region" description="Helical" evidence="1">
    <location>
        <begin position="109"/>
        <end position="132"/>
    </location>
</feature>
<evidence type="ECO:0000256" key="1">
    <source>
        <dbReference type="SAM" id="Phobius"/>
    </source>
</evidence>
<feature type="transmembrane region" description="Helical" evidence="1">
    <location>
        <begin position="138"/>
        <end position="161"/>
    </location>
</feature>
<keyword evidence="3" id="KW-1185">Reference proteome</keyword>
<dbReference type="Proteomes" id="UP000617531">
    <property type="component" value="Unassembled WGS sequence"/>
</dbReference>
<gene>
    <name evidence="2" type="ORF">GCM10011600_19640</name>
</gene>
<accession>A0A8J3M0W6</accession>
<proteinExistence type="predicted"/>
<feature type="transmembrane region" description="Helical" evidence="1">
    <location>
        <begin position="173"/>
        <end position="197"/>
    </location>
</feature>
<evidence type="ECO:0000313" key="2">
    <source>
        <dbReference type="EMBL" id="GHF18759.1"/>
    </source>
</evidence>
<organism evidence="2 3">
    <name type="scientific">Pseudolysinimonas yzui</name>
    <dbReference type="NCBI Taxonomy" id="2708254"/>
    <lineage>
        <taxon>Bacteria</taxon>
        <taxon>Bacillati</taxon>
        <taxon>Actinomycetota</taxon>
        <taxon>Actinomycetes</taxon>
        <taxon>Micrococcales</taxon>
        <taxon>Microbacteriaceae</taxon>
        <taxon>Pseudolysinimonas</taxon>
    </lineage>
</organism>